<evidence type="ECO:0000259" key="9">
    <source>
        <dbReference type="Pfam" id="PF00056"/>
    </source>
</evidence>
<evidence type="ECO:0000256" key="5">
    <source>
        <dbReference type="PIRSR" id="PIRSR000102-1"/>
    </source>
</evidence>
<feature type="binding site" evidence="7">
    <location>
        <begin position="8"/>
        <end position="14"/>
    </location>
    <ligand>
        <name>NAD(+)</name>
        <dbReference type="ChEBI" id="CHEBI:57540"/>
    </ligand>
</feature>
<evidence type="ECO:0000256" key="2">
    <source>
        <dbReference type="ARBA" id="ARBA00022532"/>
    </source>
</evidence>
<evidence type="ECO:0000256" key="4">
    <source>
        <dbReference type="ARBA" id="ARBA00023027"/>
    </source>
</evidence>
<dbReference type="SUPFAM" id="SSF51735">
    <property type="entry name" value="NAD(P)-binding Rossmann-fold domains"/>
    <property type="match status" value="1"/>
</dbReference>
<feature type="binding site" evidence="6">
    <location>
        <position position="150"/>
    </location>
    <ligand>
        <name>substrate</name>
    </ligand>
</feature>
<feature type="binding site" evidence="6">
    <location>
        <position position="81"/>
    </location>
    <ligand>
        <name>substrate</name>
    </ligand>
</feature>
<evidence type="ECO:0000313" key="11">
    <source>
        <dbReference type="EMBL" id="KXB01862.1"/>
    </source>
</evidence>
<protein>
    <recommendedName>
        <fullName evidence="13">Malate dehydrogenase</fullName>
    </recommendedName>
</protein>
<proteinExistence type="inferred from homology"/>
<keyword evidence="3 8" id="KW-0560">Oxidoreductase</keyword>
<feature type="active site" description="Proton acceptor" evidence="5">
    <location>
        <position position="174"/>
    </location>
</feature>
<dbReference type="AlphaFoldDB" id="A0A133V5Z4"/>
<dbReference type="Proteomes" id="UP000070400">
    <property type="component" value="Unassembled WGS sequence"/>
</dbReference>
<feature type="binding site" evidence="7">
    <location>
        <position position="94"/>
    </location>
    <ligand>
        <name>NAD(+)</name>
        <dbReference type="ChEBI" id="CHEBI:57540"/>
    </ligand>
</feature>
<dbReference type="GO" id="GO:0006099">
    <property type="term" value="P:tricarboxylic acid cycle"/>
    <property type="evidence" value="ECO:0007669"/>
    <property type="project" value="UniProtKB-KW"/>
</dbReference>
<dbReference type="Pfam" id="PF02866">
    <property type="entry name" value="Ldh_1_C"/>
    <property type="match status" value="1"/>
</dbReference>
<feature type="binding site" evidence="6">
    <location>
        <position position="119"/>
    </location>
    <ligand>
        <name>substrate</name>
    </ligand>
</feature>
<dbReference type="GO" id="GO:0004459">
    <property type="term" value="F:L-lactate dehydrogenase (NAD+) activity"/>
    <property type="evidence" value="ECO:0007669"/>
    <property type="project" value="InterPro"/>
</dbReference>
<dbReference type="InterPro" id="IPR036291">
    <property type="entry name" value="NAD(P)-bd_dom_sf"/>
</dbReference>
<dbReference type="PROSITE" id="PS00064">
    <property type="entry name" value="L_LDH"/>
    <property type="match status" value="1"/>
</dbReference>
<feature type="binding site" evidence="6">
    <location>
        <position position="87"/>
    </location>
    <ligand>
        <name>substrate</name>
    </ligand>
</feature>
<evidence type="ECO:0000256" key="3">
    <source>
        <dbReference type="ARBA" id="ARBA00023002"/>
    </source>
</evidence>
<dbReference type="Gene3D" id="3.40.50.720">
    <property type="entry name" value="NAD(P)-binding Rossmann-like Domain"/>
    <property type="match status" value="1"/>
</dbReference>
<feature type="binding site" evidence="7">
    <location>
        <position position="34"/>
    </location>
    <ligand>
        <name>NAD(+)</name>
        <dbReference type="ChEBI" id="CHEBI:57540"/>
    </ligand>
</feature>
<dbReference type="InterPro" id="IPR022383">
    <property type="entry name" value="Lactate/malate_DH_C"/>
</dbReference>
<dbReference type="InterPro" id="IPR001236">
    <property type="entry name" value="Lactate/malate_DH_N"/>
</dbReference>
<evidence type="ECO:0000313" key="12">
    <source>
        <dbReference type="Proteomes" id="UP000070400"/>
    </source>
</evidence>
<keyword evidence="4 7" id="KW-0520">NAD</keyword>
<dbReference type="Gene3D" id="3.90.110.10">
    <property type="entry name" value="Lactate dehydrogenase/glycoside hydrolase, family 4, C-terminal"/>
    <property type="match status" value="1"/>
</dbReference>
<feature type="domain" description="Lactate/malate dehydrogenase N-terminal" evidence="9">
    <location>
        <begin position="3"/>
        <end position="141"/>
    </location>
</feature>
<dbReference type="InterPro" id="IPR001557">
    <property type="entry name" value="L-lactate/malate_DH"/>
</dbReference>
<comment type="similarity">
    <text evidence="1 8">Belongs to the LDH/MDH superfamily.</text>
</comment>
<dbReference type="PANTHER" id="PTHR43128:SF16">
    <property type="entry name" value="L-LACTATE DEHYDROGENASE"/>
    <property type="match status" value="1"/>
</dbReference>
<keyword evidence="2" id="KW-0816">Tricarboxylic acid cycle</keyword>
<name>A0A133V5Z4_9EURY</name>
<accession>A0A133V5Z4</accession>
<dbReference type="EMBL" id="LHXX01000037">
    <property type="protein sequence ID" value="KXB01862.1"/>
    <property type="molecule type" value="Genomic_DNA"/>
</dbReference>
<dbReference type="InterPro" id="IPR018177">
    <property type="entry name" value="L-lactate_DH_AS"/>
</dbReference>
<organism evidence="11 12">
    <name type="scientific">candidate division MSBL1 archaeon SCGC-AAA261D19</name>
    <dbReference type="NCBI Taxonomy" id="1698273"/>
    <lineage>
        <taxon>Archaea</taxon>
        <taxon>Methanobacteriati</taxon>
        <taxon>Methanobacteriota</taxon>
        <taxon>candidate division MSBL1</taxon>
    </lineage>
</organism>
<gene>
    <name evidence="11" type="ORF">AKJ43_02995</name>
</gene>
<keyword evidence="12" id="KW-1185">Reference proteome</keyword>
<feature type="domain" description="Lactate/malate dehydrogenase C-terminal" evidence="10">
    <location>
        <begin position="146"/>
        <end position="301"/>
    </location>
</feature>
<dbReference type="Pfam" id="PF00056">
    <property type="entry name" value="Ldh_1_N"/>
    <property type="match status" value="1"/>
</dbReference>
<evidence type="ECO:0008006" key="13">
    <source>
        <dbReference type="Google" id="ProtNLM"/>
    </source>
</evidence>
<dbReference type="PANTHER" id="PTHR43128">
    <property type="entry name" value="L-2-HYDROXYCARBOXYLATE DEHYDROGENASE (NAD(P)(+))"/>
    <property type="match status" value="1"/>
</dbReference>
<dbReference type="SUPFAM" id="SSF56327">
    <property type="entry name" value="LDH C-terminal domain-like"/>
    <property type="match status" value="1"/>
</dbReference>
<dbReference type="PATRIC" id="fig|1698273.3.peg.553"/>
<evidence type="ECO:0000259" key="10">
    <source>
        <dbReference type="Pfam" id="PF02866"/>
    </source>
</evidence>
<evidence type="ECO:0000256" key="1">
    <source>
        <dbReference type="ARBA" id="ARBA00008104"/>
    </source>
</evidence>
<dbReference type="NCBIfam" id="NF004863">
    <property type="entry name" value="PRK06223.1"/>
    <property type="match status" value="1"/>
</dbReference>
<comment type="caution">
    <text evidence="11">The sequence shown here is derived from an EMBL/GenBank/DDBJ whole genome shotgun (WGS) entry which is preliminary data.</text>
</comment>
<dbReference type="InterPro" id="IPR015955">
    <property type="entry name" value="Lactate_DH/Glyco_Ohase_4_C"/>
</dbReference>
<dbReference type="PRINTS" id="PR00086">
    <property type="entry name" value="LLDHDRGNASE"/>
</dbReference>
<evidence type="ECO:0000256" key="8">
    <source>
        <dbReference type="RuleBase" id="RU003369"/>
    </source>
</evidence>
<dbReference type="PIRSF" id="PIRSF000102">
    <property type="entry name" value="Lac_mal_DH"/>
    <property type="match status" value="1"/>
</dbReference>
<evidence type="ECO:0000256" key="7">
    <source>
        <dbReference type="PIRSR" id="PIRSR000102-3"/>
    </source>
</evidence>
<reference evidence="11 12" key="1">
    <citation type="journal article" date="2016" name="Sci. Rep.">
        <title>Metabolic traits of an uncultured archaeal lineage -MSBL1- from brine pools of the Red Sea.</title>
        <authorList>
            <person name="Mwirichia R."/>
            <person name="Alam I."/>
            <person name="Rashid M."/>
            <person name="Vinu M."/>
            <person name="Ba-Alawi W."/>
            <person name="Anthony Kamau A."/>
            <person name="Kamanda Ngugi D."/>
            <person name="Goker M."/>
            <person name="Klenk H.P."/>
            <person name="Bajic V."/>
            <person name="Stingl U."/>
        </authorList>
    </citation>
    <scope>NUCLEOTIDE SEQUENCE [LARGE SCALE GENOMIC DNA]</scope>
    <source>
        <strain evidence="11">SCGC-AAA261D19</strain>
    </source>
</reference>
<sequence length="304" mass="33525">MRKIGLVGAAGGLGSMVGYNLALNGLADEIVYIDLLKEKASAQALDTCHGIIWEQDVDVYQGDYEDARDADLFVVTAGKPRRPGMSRLDLVDANKKIMKEVAKKIDSVAPEAVTVITTNPLDVMNFALYRFGKRPRQKVVGEAGMLDSARFRYVLARKFGVKFSEVEAFVLGEHGDSQVPLFSRVVVKGEKKHIKDEEERREILGTLCESAMNVIKGKGATTFGPARAVTLMVDSILNDKRKIYPCSVIPRGEYGLKYGSIGLPVRLGSNGAEEIVEWGLSEEEKEALERSHDKIMKICEEKIS</sequence>
<evidence type="ECO:0000256" key="6">
    <source>
        <dbReference type="PIRSR" id="PIRSR000102-2"/>
    </source>
</evidence>
<dbReference type="GO" id="GO:0006089">
    <property type="term" value="P:lactate metabolic process"/>
    <property type="evidence" value="ECO:0007669"/>
    <property type="project" value="TreeGrafter"/>
</dbReference>